<evidence type="ECO:0000259" key="8">
    <source>
        <dbReference type="Pfam" id="PF00408"/>
    </source>
</evidence>
<dbReference type="SUPFAM" id="SSF55957">
    <property type="entry name" value="Phosphoglucomutase, C-terminal domain"/>
    <property type="match status" value="1"/>
</dbReference>
<dbReference type="Gene3D" id="3.40.120.10">
    <property type="entry name" value="Alpha-D-Glucose-1,6-Bisphosphate, subunit A, domain 3"/>
    <property type="match status" value="3"/>
</dbReference>
<evidence type="ECO:0008006" key="14">
    <source>
        <dbReference type="Google" id="ProtNLM"/>
    </source>
</evidence>
<dbReference type="PANTHER" id="PTHR43771:SF1">
    <property type="entry name" value="PHOSPHOMANNOMUTASE"/>
    <property type="match status" value="1"/>
</dbReference>
<dbReference type="InterPro" id="IPR005845">
    <property type="entry name" value="A-D-PHexomutase_a/b/a-II"/>
</dbReference>
<dbReference type="Pfam" id="PF02879">
    <property type="entry name" value="PGM_PMM_II"/>
    <property type="match status" value="1"/>
</dbReference>
<dbReference type="AlphaFoldDB" id="A0A1F5KH86"/>
<keyword evidence="6" id="KW-0413">Isomerase</keyword>
<accession>A0A1F5KH86</accession>
<keyword evidence="5 7" id="KW-0460">Magnesium</keyword>
<dbReference type="InterPro" id="IPR016055">
    <property type="entry name" value="A-D-PHexomutase_a/b/a-I/II/III"/>
</dbReference>
<organism evidence="12 13">
    <name type="scientific">Candidatus Daviesbacteria bacterium RIFCSPHIGHO2_02_FULL_43_12</name>
    <dbReference type="NCBI Taxonomy" id="1797776"/>
    <lineage>
        <taxon>Bacteria</taxon>
        <taxon>Candidatus Daviesiibacteriota</taxon>
    </lineage>
</organism>
<sequence>MNIPEHIFKAYDIRGVYPKDISEDSAVAITKAIYKLYQDNLQTEDLVIVVGQDMRLSSPQIFKAVSETLVNLGAQVLDIGLVSTPTLYFATDKLKADGGIMISASHNPGHFNGLKMVQRSDNGLMKIGANTGMDKIKKWSIEGIDLPEKPGGTITKKEGVVKDEVENALRIAGNPKIKQFKVAADTANAMGSVYIQELFNQIPGELVKLNFDLDGTFPSHPADPLIKENMADLQRLVKSEKADLGIATDGDGDRIFFTDEKGEIIPASLIIALIAKEMLAKNPGETVVIDIRYILNSKKVIEQYGGKFEIVRVGHAYITEKLNEVKGVFAGESSGHTFFRDTGGCESGVTVIAIVLAAMSQLNQPISQIVGELKHSHESGEINFELTNAPEVLEIIKEKYSDSEISHLDGVTITYPDVRFNLRVSNTGIPLIRLNVEGVDQAKMEKTTKEVVNLINQHIKTDTTVSSGH</sequence>
<evidence type="ECO:0000259" key="11">
    <source>
        <dbReference type="Pfam" id="PF02880"/>
    </source>
</evidence>
<dbReference type="EMBL" id="MFDD01000014">
    <property type="protein sequence ID" value="OGE39971.1"/>
    <property type="molecule type" value="Genomic_DNA"/>
</dbReference>
<comment type="caution">
    <text evidence="12">The sequence shown here is derived from an EMBL/GenBank/DDBJ whole genome shotgun (WGS) entry which is preliminary data.</text>
</comment>
<dbReference type="Pfam" id="PF00408">
    <property type="entry name" value="PGM_PMM_IV"/>
    <property type="match status" value="1"/>
</dbReference>
<dbReference type="PANTHER" id="PTHR43771">
    <property type="entry name" value="PHOSPHOMANNOMUTASE"/>
    <property type="match status" value="1"/>
</dbReference>
<dbReference type="Pfam" id="PF02880">
    <property type="entry name" value="PGM_PMM_III"/>
    <property type="match status" value="1"/>
</dbReference>
<dbReference type="GO" id="GO:0005975">
    <property type="term" value="P:carbohydrate metabolic process"/>
    <property type="evidence" value="ECO:0007669"/>
    <property type="project" value="InterPro"/>
</dbReference>
<dbReference type="Proteomes" id="UP000177328">
    <property type="component" value="Unassembled WGS sequence"/>
</dbReference>
<evidence type="ECO:0000256" key="3">
    <source>
        <dbReference type="ARBA" id="ARBA00022553"/>
    </source>
</evidence>
<dbReference type="GO" id="GO:0000287">
    <property type="term" value="F:magnesium ion binding"/>
    <property type="evidence" value="ECO:0007669"/>
    <property type="project" value="InterPro"/>
</dbReference>
<evidence type="ECO:0000313" key="12">
    <source>
        <dbReference type="EMBL" id="OGE39971.1"/>
    </source>
</evidence>
<proteinExistence type="inferred from homology"/>
<evidence type="ECO:0000256" key="2">
    <source>
        <dbReference type="ARBA" id="ARBA00010231"/>
    </source>
</evidence>
<dbReference type="InterPro" id="IPR005843">
    <property type="entry name" value="A-D-PHexomutase_C"/>
</dbReference>
<dbReference type="InterPro" id="IPR005841">
    <property type="entry name" value="Alpha-D-phosphohexomutase_SF"/>
</dbReference>
<evidence type="ECO:0000256" key="5">
    <source>
        <dbReference type="ARBA" id="ARBA00022842"/>
    </source>
</evidence>
<evidence type="ECO:0000256" key="6">
    <source>
        <dbReference type="ARBA" id="ARBA00023235"/>
    </source>
</evidence>
<feature type="domain" description="Alpha-D-phosphohexomutase alpha/beta/alpha" evidence="10">
    <location>
        <begin position="175"/>
        <end position="262"/>
    </location>
</feature>
<dbReference type="CDD" id="cd03089">
    <property type="entry name" value="PMM_PGM"/>
    <property type="match status" value="1"/>
</dbReference>
<dbReference type="Pfam" id="PF02878">
    <property type="entry name" value="PGM_PMM_I"/>
    <property type="match status" value="1"/>
</dbReference>
<evidence type="ECO:0000313" key="13">
    <source>
        <dbReference type="Proteomes" id="UP000177328"/>
    </source>
</evidence>
<evidence type="ECO:0000256" key="1">
    <source>
        <dbReference type="ARBA" id="ARBA00001946"/>
    </source>
</evidence>
<evidence type="ECO:0000256" key="7">
    <source>
        <dbReference type="RuleBase" id="RU004326"/>
    </source>
</evidence>
<protein>
    <recommendedName>
        <fullName evidence="14">Phosphomannomutase/phosphoglucomutase</fullName>
    </recommendedName>
</protein>
<dbReference type="InterPro" id="IPR036900">
    <property type="entry name" value="A-D-PHexomutase_C_sf"/>
</dbReference>
<dbReference type="GO" id="GO:0016868">
    <property type="term" value="F:intramolecular phosphotransferase activity"/>
    <property type="evidence" value="ECO:0007669"/>
    <property type="project" value="InterPro"/>
</dbReference>
<comment type="similarity">
    <text evidence="2 7">Belongs to the phosphohexose mutase family.</text>
</comment>
<comment type="cofactor">
    <cofactor evidence="1">
        <name>Mg(2+)</name>
        <dbReference type="ChEBI" id="CHEBI:18420"/>
    </cofactor>
</comment>
<dbReference type="SUPFAM" id="SSF53738">
    <property type="entry name" value="Phosphoglucomutase, first 3 domains"/>
    <property type="match status" value="3"/>
</dbReference>
<evidence type="ECO:0000259" key="10">
    <source>
        <dbReference type="Pfam" id="PF02879"/>
    </source>
</evidence>
<feature type="domain" description="Alpha-D-phosphohexomutase alpha/beta/alpha" evidence="9">
    <location>
        <begin position="7"/>
        <end position="120"/>
    </location>
</feature>
<dbReference type="Gene3D" id="3.30.310.50">
    <property type="entry name" value="Alpha-D-phosphohexomutase, C-terminal domain"/>
    <property type="match status" value="1"/>
</dbReference>
<feature type="domain" description="Alpha-D-phosphohexomutase C-terminal" evidence="8">
    <location>
        <begin position="381"/>
        <end position="453"/>
    </location>
</feature>
<evidence type="ECO:0000256" key="4">
    <source>
        <dbReference type="ARBA" id="ARBA00022723"/>
    </source>
</evidence>
<dbReference type="PROSITE" id="PS00710">
    <property type="entry name" value="PGM_PMM"/>
    <property type="match status" value="1"/>
</dbReference>
<keyword evidence="3" id="KW-0597">Phosphoprotein</keyword>
<dbReference type="InterPro" id="IPR005844">
    <property type="entry name" value="A-D-PHexomutase_a/b/a-I"/>
</dbReference>
<feature type="domain" description="Alpha-D-phosphohexomutase alpha/beta/alpha" evidence="11">
    <location>
        <begin position="270"/>
        <end position="372"/>
    </location>
</feature>
<reference evidence="12 13" key="1">
    <citation type="journal article" date="2016" name="Nat. Commun.">
        <title>Thousands of microbial genomes shed light on interconnected biogeochemical processes in an aquifer system.</title>
        <authorList>
            <person name="Anantharaman K."/>
            <person name="Brown C.T."/>
            <person name="Hug L.A."/>
            <person name="Sharon I."/>
            <person name="Castelle C.J."/>
            <person name="Probst A.J."/>
            <person name="Thomas B.C."/>
            <person name="Singh A."/>
            <person name="Wilkins M.J."/>
            <person name="Karaoz U."/>
            <person name="Brodie E.L."/>
            <person name="Williams K.H."/>
            <person name="Hubbard S.S."/>
            <person name="Banfield J.F."/>
        </authorList>
    </citation>
    <scope>NUCLEOTIDE SEQUENCE [LARGE SCALE GENOMIC DNA]</scope>
</reference>
<evidence type="ECO:0000259" key="9">
    <source>
        <dbReference type="Pfam" id="PF02878"/>
    </source>
</evidence>
<dbReference type="InterPro" id="IPR005846">
    <property type="entry name" value="A-D-PHexomutase_a/b/a-III"/>
</dbReference>
<keyword evidence="4 7" id="KW-0479">Metal-binding</keyword>
<dbReference type="InterPro" id="IPR016066">
    <property type="entry name" value="A-D-PHexomutase_CS"/>
</dbReference>
<name>A0A1F5KH86_9BACT</name>
<gene>
    <name evidence="12" type="ORF">A3D25_04170</name>
</gene>
<dbReference type="PRINTS" id="PR00509">
    <property type="entry name" value="PGMPMM"/>
</dbReference>